<dbReference type="OrthoDB" id="10494147at2759"/>
<comment type="caution">
    <text evidence="2">The sequence shown here is derived from an EMBL/GenBank/DDBJ whole genome shotgun (WGS) entry which is preliminary data.</text>
</comment>
<protein>
    <submittedName>
        <fullName evidence="2">Uncharacterized protein</fullName>
    </submittedName>
</protein>
<dbReference type="Proteomes" id="UP000242791">
    <property type="component" value="Unassembled WGS sequence"/>
</dbReference>
<evidence type="ECO:0000313" key="2">
    <source>
        <dbReference type="EMBL" id="OJD28021.1"/>
    </source>
</evidence>
<sequence>MTSRSEPLGRRALEAEFQVKMPSFKVKSEQGKLVVRRCEEGDPKQEQTVQLQKAEGRRGGRPSTRL</sequence>
<evidence type="ECO:0000313" key="3">
    <source>
        <dbReference type="Proteomes" id="UP000242791"/>
    </source>
</evidence>
<feature type="region of interest" description="Disordered" evidence="1">
    <location>
        <begin position="37"/>
        <end position="66"/>
    </location>
</feature>
<accession>A0A1J9RK92</accession>
<evidence type="ECO:0000256" key="1">
    <source>
        <dbReference type="SAM" id="MobiDB-lite"/>
    </source>
</evidence>
<proteinExistence type="predicted"/>
<dbReference type="EMBL" id="LGTZ01000041">
    <property type="protein sequence ID" value="OJD28021.1"/>
    <property type="molecule type" value="Genomic_DNA"/>
</dbReference>
<keyword evidence="3" id="KW-1185">Reference proteome</keyword>
<name>A0A1J9RK92_9EURO</name>
<reference evidence="2 3" key="1">
    <citation type="submission" date="2015-08" db="EMBL/GenBank/DDBJ databases">
        <title>Emmonsia species relationships and genome sequence.</title>
        <authorList>
            <person name="Cuomo C.A."/>
            <person name="Schwartz I.S."/>
            <person name="Kenyon C."/>
            <person name="De Hoog G.S."/>
            <person name="Govender N.P."/>
            <person name="Botha A."/>
            <person name="Moreno L."/>
            <person name="De Vries M."/>
            <person name="Munoz J.F."/>
            <person name="Stielow J.B."/>
        </authorList>
    </citation>
    <scope>NUCLEOTIDE SEQUENCE [LARGE SCALE GENOMIC DNA]</scope>
    <source>
        <strain evidence="2 3">EI222</strain>
    </source>
</reference>
<dbReference type="AlphaFoldDB" id="A0A1J9RK92"/>
<dbReference type="VEuPathDB" id="FungiDB:ACJ73_00576"/>
<organism evidence="2 3">
    <name type="scientific">Blastomyces percursus</name>
    <dbReference type="NCBI Taxonomy" id="1658174"/>
    <lineage>
        <taxon>Eukaryota</taxon>
        <taxon>Fungi</taxon>
        <taxon>Dikarya</taxon>
        <taxon>Ascomycota</taxon>
        <taxon>Pezizomycotina</taxon>
        <taxon>Eurotiomycetes</taxon>
        <taxon>Eurotiomycetidae</taxon>
        <taxon>Onygenales</taxon>
        <taxon>Ajellomycetaceae</taxon>
        <taxon>Blastomyces</taxon>
    </lineage>
</organism>
<gene>
    <name evidence="2" type="ORF">ACJ73_00576</name>
</gene>